<dbReference type="EMBL" id="JAGFNS010000033">
    <property type="protein sequence ID" value="MBO3742972.1"/>
    <property type="molecule type" value="Genomic_DNA"/>
</dbReference>
<evidence type="ECO:0000259" key="1">
    <source>
        <dbReference type="Pfam" id="PF09967"/>
    </source>
</evidence>
<keyword evidence="4" id="KW-1185">Reference proteome</keyword>
<dbReference type="InterPro" id="IPR025154">
    <property type="entry name" value="Put_metallopeptidase_dom"/>
</dbReference>
<dbReference type="PANTHER" id="PTHR38730:SF1">
    <property type="entry name" value="SLL7028 PROTEIN"/>
    <property type="match status" value="1"/>
</dbReference>
<evidence type="ECO:0000313" key="4">
    <source>
        <dbReference type="Proteomes" id="UP000679690"/>
    </source>
</evidence>
<dbReference type="Pfam" id="PF13203">
    <property type="entry name" value="DUF2201_N"/>
    <property type="match status" value="1"/>
</dbReference>
<accession>A0ABS3UWN5</accession>
<proteinExistence type="predicted"/>
<dbReference type="PANTHER" id="PTHR38730">
    <property type="entry name" value="SLL7028 PROTEIN"/>
    <property type="match status" value="1"/>
</dbReference>
<reference evidence="3 4" key="1">
    <citation type="submission" date="2021-03" db="EMBL/GenBank/DDBJ databases">
        <title>Actinoplanes flavus sp. nov., a novel actinomycete isolated from Coconut Palm rhizosphere soil.</title>
        <authorList>
            <person name="Luo X."/>
        </authorList>
    </citation>
    <scope>NUCLEOTIDE SEQUENCE [LARGE SCALE GENOMIC DNA]</scope>
    <source>
        <strain evidence="3 4">NEAU-H7</strain>
    </source>
</reference>
<gene>
    <name evidence="3" type="ORF">J5X75_36260</name>
</gene>
<evidence type="ECO:0008006" key="5">
    <source>
        <dbReference type="Google" id="ProtNLM"/>
    </source>
</evidence>
<dbReference type="Proteomes" id="UP000679690">
    <property type="component" value="Unassembled WGS sequence"/>
</dbReference>
<dbReference type="RefSeq" id="WP_208472126.1">
    <property type="nucleotide sequence ID" value="NZ_JAGFNS010000033.1"/>
</dbReference>
<dbReference type="InterPro" id="IPR018698">
    <property type="entry name" value="VWA-like_dom"/>
</dbReference>
<evidence type="ECO:0000313" key="3">
    <source>
        <dbReference type="EMBL" id="MBO3742972.1"/>
    </source>
</evidence>
<dbReference type="Pfam" id="PF09967">
    <property type="entry name" value="DUF2201"/>
    <property type="match status" value="1"/>
</dbReference>
<organism evidence="3 4">
    <name type="scientific">Actinoplanes flavus</name>
    <dbReference type="NCBI Taxonomy" id="2820290"/>
    <lineage>
        <taxon>Bacteria</taxon>
        <taxon>Bacillati</taxon>
        <taxon>Actinomycetota</taxon>
        <taxon>Actinomycetes</taxon>
        <taxon>Micromonosporales</taxon>
        <taxon>Micromonosporaceae</taxon>
        <taxon>Actinoplanes</taxon>
    </lineage>
</organism>
<comment type="caution">
    <text evidence="3">The sequence shown here is derived from an EMBL/GenBank/DDBJ whole genome shotgun (WGS) entry which is preliminary data.</text>
</comment>
<sequence>MNEPPGARSVRAGVDAVARDLLIREPFFGHLLVGTIRSVGAGGAAVRLVPNPVAPGLEIGTGEWSALTPAARTAALKHELLHLALKHPLRGRAYASRQLWDLACDLVVNQLMDVSDLPGAITAGQLRLSPDRSADEYYELLREPFRAACHAGADGSCDSGADGAVEAIRRWLAGPGAARHHGWPEFTALPSATLSTYTHSVDDLVASTVRRARRRGWGSLPAALVARLELVDRPPEIPWQRVLRLFGATSERTLVRNVMSRPSKRYGTAPGTRVRRRTRLVVAVDTSGSVSTADIAAFFAEIHGMWRRGADITVLEADAEVHREYRYRGRAPAAVTGRGGTCLRPVLVRANELAADGLVYLTDGHAPSPCELCVRPRMPVLWVLTADGVAPEASRLPGRKIRLTSHAR</sequence>
<name>A0ABS3UWN5_9ACTN</name>
<feature type="domain" description="Putative metallopeptidase" evidence="2">
    <location>
        <begin position="64"/>
        <end position="268"/>
    </location>
</feature>
<feature type="domain" description="VWA-like" evidence="1">
    <location>
        <begin position="280"/>
        <end position="390"/>
    </location>
</feature>
<protein>
    <recommendedName>
        <fullName evidence="5">Metal-dependent peptidase</fullName>
    </recommendedName>
</protein>
<evidence type="ECO:0000259" key="2">
    <source>
        <dbReference type="Pfam" id="PF13203"/>
    </source>
</evidence>